<protein>
    <submittedName>
        <fullName evidence="6">LysR family transcriptional regulator</fullName>
    </submittedName>
</protein>
<comment type="caution">
    <text evidence="6">The sequence shown here is derived from an EMBL/GenBank/DDBJ whole genome shotgun (WGS) entry which is preliminary data.</text>
</comment>
<dbReference type="InterPro" id="IPR036390">
    <property type="entry name" value="WH_DNA-bd_sf"/>
</dbReference>
<name>A0A437S9Z0_9FIRM</name>
<dbReference type="EMBL" id="RLIH01000001">
    <property type="protein sequence ID" value="RVU55664.1"/>
    <property type="molecule type" value="Genomic_DNA"/>
</dbReference>
<keyword evidence="7" id="KW-1185">Reference proteome</keyword>
<feature type="domain" description="HTH lysR-type" evidence="5">
    <location>
        <begin position="1"/>
        <end position="58"/>
    </location>
</feature>
<dbReference type="GO" id="GO:0003677">
    <property type="term" value="F:DNA binding"/>
    <property type="evidence" value="ECO:0007669"/>
    <property type="project" value="UniProtKB-KW"/>
</dbReference>
<evidence type="ECO:0000256" key="4">
    <source>
        <dbReference type="ARBA" id="ARBA00023163"/>
    </source>
</evidence>
<keyword evidence="2" id="KW-0805">Transcription regulation</keyword>
<dbReference type="GO" id="GO:0005829">
    <property type="term" value="C:cytosol"/>
    <property type="evidence" value="ECO:0007669"/>
    <property type="project" value="TreeGrafter"/>
</dbReference>
<evidence type="ECO:0000256" key="3">
    <source>
        <dbReference type="ARBA" id="ARBA00023125"/>
    </source>
</evidence>
<organism evidence="6 7">
    <name type="scientific">Anaerosphaera multitolerans</name>
    <dbReference type="NCBI Taxonomy" id="2487351"/>
    <lineage>
        <taxon>Bacteria</taxon>
        <taxon>Bacillati</taxon>
        <taxon>Bacillota</taxon>
        <taxon>Tissierellia</taxon>
        <taxon>Tissierellales</taxon>
        <taxon>Peptoniphilaceae</taxon>
        <taxon>Anaerosphaera</taxon>
    </lineage>
</organism>
<dbReference type="Pfam" id="PF03466">
    <property type="entry name" value="LysR_substrate"/>
    <property type="match status" value="1"/>
</dbReference>
<dbReference type="CDD" id="cd05466">
    <property type="entry name" value="PBP2_LTTR_substrate"/>
    <property type="match status" value="1"/>
</dbReference>
<sequence length="305" mass="35939">MEFREFEYVITVAECRSFTKASEKLYVSQPTISQTITNVEERLGVKLFDRSTFPITVTYPGQRYIKVAKEILGLRDNLIKELEDISHKEMGTIRMGMPTERAAHVIPLILGEFKTKYPKYDVNVIENSSKNLRKMILDKEVDILLLPENEKSTEYYLERQFIYNEKLLIAAKKGVIKEEDLVGKSKRNFLIDNIVKYPIIMLRKGHAMRFTLDLILREFGNQNIYMETDSHIYSALLASKGFGITIVPTRTREVLKYRNELEYFYIKTNKGKLLKREIYAYCRKEYYMSNAEREMLKIMIEKLKN</sequence>
<dbReference type="RefSeq" id="WP_127722600.1">
    <property type="nucleotide sequence ID" value="NZ_RLIH01000001.1"/>
</dbReference>
<evidence type="ECO:0000313" key="6">
    <source>
        <dbReference type="EMBL" id="RVU55664.1"/>
    </source>
</evidence>
<evidence type="ECO:0000256" key="1">
    <source>
        <dbReference type="ARBA" id="ARBA00009437"/>
    </source>
</evidence>
<accession>A0A437S9Z0</accession>
<dbReference type="SUPFAM" id="SSF53850">
    <property type="entry name" value="Periplasmic binding protein-like II"/>
    <property type="match status" value="1"/>
</dbReference>
<dbReference type="PANTHER" id="PTHR30419">
    <property type="entry name" value="HTH-TYPE TRANSCRIPTIONAL REGULATOR YBHD"/>
    <property type="match status" value="1"/>
</dbReference>
<dbReference type="Gene3D" id="1.10.10.10">
    <property type="entry name" value="Winged helix-like DNA-binding domain superfamily/Winged helix DNA-binding domain"/>
    <property type="match status" value="1"/>
</dbReference>
<proteinExistence type="inferred from homology"/>
<evidence type="ECO:0000313" key="7">
    <source>
        <dbReference type="Proteomes" id="UP000288812"/>
    </source>
</evidence>
<dbReference type="OrthoDB" id="9785745at2"/>
<dbReference type="InterPro" id="IPR050950">
    <property type="entry name" value="HTH-type_LysR_regulators"/>
</dbReference>
<dbReference type="AlphaFoldDB" id="A0A437S9Z0"/>
<keyword evidence="4" id="KW-0804">Transcription</keyword>
<evidence type="ECO:0000256" key="2">
    <source>
        <dbReference type="ARBA" id="ARBA00023015"/>
    </source>
</evidence>
<dbReference type="InterPro" id="IPR036388">
    <property type="entry name" value="WH-like_DNA-bd_sf"/>
</dbReference>
<dbReference type="Proteomes" id="UP000288812">
    <property type="component" value="Unassembled WGS sequence"/>
</dbReference>
<gene>
    <name evidence="6" type="ORF">EF514_00155</name>
</gene>
<dbReference type="InterPro" id="IPR005119">
    <property type="entry name" value="LysR_subst-bd"/>
</dbReference>
<dbReference type="Pfam" id="PF00126">
    <property type="entry name" value="HTH_1"/>
    <property type="match status" value="1"/>
</dbReference>
<dbReference type="SUPFAM" id="SSF46785">
    <property type="entry name" value="Winged helix' DNA-binding domain"/>
    <property type="match status" value="1"/>
</dbReference>
<dbReference type="PROSITE" id="PS50931">
    <property type="entry name" value="HTH_LYSR"/>
    <property type="match status" value="1"/>
</dbReference>
<dbReference type="PRINTS" id="PR00039">
    <property type="entry name" value="HTHLYSR"/>
</dbReference>
<evidence type="ECO:0000259" key="5">
    <source>
        <dbReference type="PROSITE" id="PS50931"/>
    </source>
</evidence>
<comment type="similarity">
    <text evidence="1">Belongs to the LysR transcriptional regulatory family.</text>
</comment>
<keyword evidence="3" id="KW-0238">DNA-binding</keyword>
<dbReference type="Gene3D" id="3.40.190.290">
    <property type="match status" value="1"/>
</dbReference>
<dbReference type="GO" id="GO:0003700">
    <property type="term" value="F:DNA-binding transcription factor activity"/>
    <property type="evidence" value="ECO:0007669"/>
    <property type="project" value="InterPro"/>
</dbReference>
<dbReference type="FunFam" id="1.10.10.10:FF:000001">
    <property type="entry name" value="LysR family transcriptional regulator"/>
    <property type="match status" value="1"/>
</dbReference>
<reference evidence="6 7" key="1">
    <citation type="submission" date="2018-11" db="EMBL/GenBank/DDBJ databases">
        <title>Genome sequencing and assembly of Anaerosphaera sp. nov., GS7-6-2.</title>
        <authorList>
            <person name="Rettenmaier R."/>
            <person name="Liebl W."/>
            <person name="Zverlov V."/>
        </authorList>
    </citation>
    <scope>NUCLEOTIDE SEQUENCE [LARGE SCALE GENOMIC DNA]</scope>
    <source>
        <strain evidence="6 7">GS7-6-2</strain>
    </source>
</reference>
<dbReference type="InterPro" id="IPR000847">
    <property type="entry name" value="LysR_HTH_N"/>
</dbReference>